<organism evidence="2 3">
    <name type="scientific">Ancylostoma ceylanicum</name>
    <dbReference type="NCBI Taxonomy" id="53326"/>
    <lineage>
        <taxon>Eukaryota</taxon>
        <taxon>Metazoa</taxon>
        <taxon>Ecdysozoa</taxon>
        <taxon>Nematoda</taxon>
        <taxon>Chromadorea</taxon>
        <taxon>Rhabditida</taxon>
        <taxon>Rhabditina</taxon>
        <taxon>Rhabditomorpha</taxon>
        <taxon>Strongyloidea</taxon>
        <taxon>Ancylostomatidae</taxon>
        <taxon>Ancylostomatinae</taxon>
        <taxon>Ancylostoma</taxon>
    </lineage>
</organism>
<keyword evidence="3" id="KW-1185">Reference proteome</keyword>
<dbReference type="AlphaFoldDB" id="A0A016V8N0"/>
<name>A0A016V8N0_9BILA</name>
<keyword evidence="1" id="KW-0812">Transmembrane</keyword>
<reference evidence="3" key="1">
    <citation type="journal article" date="2015" name="Nat. Genet.">
        <title>The genome and transcriptome of the zoonotic hookworm Ancylostoma ceylanicum identify infection-specific gene families.</title>
        <authorList>
            <person name="Schwarz E.M."/>
            <person name="Hu Y."/>
            <person name="Antoshechkin I."/>
            <person name="Miller M.M."/>
            <person name="Sternberg P.W."/>
            <person name="Aroian R.V."/>
        </authorList>
    </citation>
    <scope>NUCLEOTIDE SEQUENCE</scope>
    <source>
        <strain evidence="3">HY135</strain>
    </source>
</reference>
<gene>
    <name evidence="2" type="primary">Acey_s0016.g3102</name>
    <name evidence="2" type="ORF">Y032_0016g3102</name>
</gene>
<accession>A0A016V8N0</accession>
<comment type="caution">
    <text evidence="2">The sequence shown here is derived from an EMBL/GenBank/DDBJ whole genome shotgun (WGS) entry which is preliminary data.</text>
</comment>
<evidence type="ECO:0000313" key="2">
    <source>
        <dbReference type="EMBL" id="EYC23058.1"/>
    </source>
</evidence>
<feature type="transmembrane region" description="Helical" evidence="1">
    <location>
        <begin position="6"/>
        <end position="27"/>
    </location>
</feature>
<dbReference type="Proteomes" id="UP000024635">
    <property type="component" value="Unassembled WGS sequence"/>
</dbReference>
<proteinExistence type="predicted"/>
<keyword evidence="1" id="KW-1133">Transmembrane helix</keyword>
<dbReference type="EMBL" id="JARK01001352">
    <property type="protein sequence ID" value="EYC23058.1"/>
    <property type="molecule type" value="Genomic_DNA"/>
</dbReference>
<evidence type="ECO:0000313" key="3">
    <source>
        <dbReference type="Proteomes" id="UP000024635"/>
    </source>
</evidence>
<keyword evidence="1" id="KW-0472">Membrane</keyword>
<protein>
    <submittedName>
        <fullName evidence="2">Uncharacterized protein</fullName>
    </submittedName>
</protein>
<sequence length="88" mass="10070">MVNARQITWAAMYLYAVSFFILIEVVAADSSSTAVRRSIRSNNKQCVSILVCRIPMRIDTHLLLSDRIGLRHTINKTYNNQQKLLTDT</sequence>
<evidence type="ECO:0000256" key="1">
    <source>
        <dbReference type="SAM" id="Phobius"/>
    </source>
</evidence>